<dbReference type="InterPro" id="IPR036291">
    <property type="entry name" value="NAD(P)-bd_dom_sf"/>
</dbReference>
<evidence type="ECO:0000259" key="3">
    <source>
        <dbReference type="Pfam" id="PF08240"/>
    </source>
</evidence>
<dbReference type="SUPFAM" id="SSF51735">
    <property type="entry name" value="NAD(P)-binding Rossmann-fold domains"/>
    <property type="match status" value="1"/>
</dbReference>
<dbReference type="GO" id="GO:0016616">
    <property type="term" value="F:oxidoreductase activity, acting on the CH-OH group of donors, NAD or NADP as acceptor"/>
    <property type="evidence" value="ECO:0007669"/>
    <property type="project" value="UniProtKB-ARBA"/>
</dbReference>
<dbReference type="GeneID" id="96955120"/>
<dbReference type="Gene3D" id="3.90.180.10">
    <property type="entry name" value="Medium-chain alcohol dehydrogenases, catalytic domain"/>
    <property type="match status" value="1"/>
</dbReference>
<dbReference type="InterPro" id="IPR011032">
    <property type="entry name" value="GroES-like_sf"/>
</dbReference>
<name>A0ABD6A261_9EURY</name>
<dbReference type="Gene3D" id="3.40.50.720">
    <property type="entry name" value="NAD(P)-binding Rossmann-like Domain"/>
    <property type="match status" value="1"/>
</dbReference>
<keyword evidence="1" id="KW-0560">Oxidoreductase</keyword>
<dbReference type="PANTHER" id="PTHR43401">
    <property type="entry name" value="L-THREONINE 3-DEHYDROGENASE"/>
    <property type="match status" value="1"/>
</dbReference>
<feature type="domain" description="Alcohol dehydrogenase-like C-terminal" evidence="2">
    <location>
        <begin position="193"/>
        <end position="319"/>
    </location>
</feature>
<organism evidence="4 5">
    <name type="scientific">Haloplanus litoreus</name>
    <dbReference type="NCBI Taxonomy" id="767515"/>
    <lineage>
        <taxon>Archaea</taxon>
        <taxon>Methanobacteriati</taxon>
        <taxon>Methanobacteriota</taxon>
        <taxon>Stenosarchaea group</taxon>
        <taxon>Halobacteria</taxon>
        <taxon>Halobacteriales</taxon>
        <taxon>Haloferacaceae</taxon>
        <taxon>Haloplanus</taxon>
    </lineage>
</organism>
<sequence length="364" mass="38662">METPNRTESMVLTAPEDLEMRSFDVPDVSETGGGLLEVELTSVCGSDIGRYQGKGYSTMYPVIFGHEVVGRVVEASENALDRFGVSIGERVVPEPYIPCYACRNCQSGNYHMCDKGRCYGVTMTADEPPHLWGGYGEYMYLHPNSKLHSVAEDVPPEAACLGTVIGNGVRWARTKGQIGPTDDVVVIGPGAQGLSTVLVAAEAGADPVVLLGLASDDDRLALGEDLGATHTVVIDERDPEAAVDEVTGSEGPDVVVVAAPDSRAVELGLDLVAPLGRLVLPGIVGEATEIETDRIVRDEISIVGGRGQALDVEPAMELVETHAEDVARINTHTFPVSEADTAIRRQLSGDAFDPDIIHAALYPD</sequence>
<dbReference type="InterPro" id="IPR050129">
    <property type="entry name" value="Zn_alcohol_dh"/>
</dbReference>
<proteinExistence type="predicted"/>
<reference evidence="4 5" key="1">
    <citation type="journal article" date="2019" name="Int. J. Syst. Evol. Microbiol.">
        <title>The Global Catalogue of Microorganisms (GCM) 10K type strain sequencing project: providing services to taxonomists for standard genome sequencing and annotation.</title>
        <authorList>
            <consortium name="The Broad Institute Genomics Platform"/>
            <consortium name="The Broad Institute Genome Sequencing Center for Infectious Disease"/>
            <person name="Wu L."/>
            <person name="Ma J."/>
        </authorList>
    </citation>
    <scope>NUCLEOTIDE SEQUENCE [LARGE SCALE GENOMIC DNA]</scope>
    <source>
        <strain evidence="4 5">GX21</strain>
    </source>
</reference>
<evidence type="ECO:0000256" key="1">
    <source>
        <dbReference type="ARBA" id="ARBA00023002"/>
    </source>
</evidence>
<dbReference type="RefSeq" id="WP_379706014.1">
    <property type="nucleotide sequence ID" value="NZ_JBHTAT010000001.1"/>
</dbReference>
<evidence type="ECO:0000313" key="5">
    <source>
        <dbReference type="Proteomes" id="UP001596434"/>
    </source>
</evidence>
<dbReference type="SUPFAM" id="SSF50129">
    <property type="entry name" value="GroES-like"/>
    <property type="match status" value="1"/>
</dbReference>
<dbReference type="Pfam" id="PF00107">
    <property type="entry name" value="ADH_zinc_N"/>
    <property type="match status" value="1"/>
</dbReference>
<dbReference type="GO" id="GO:0030554">
    <property type="term" value="F:adenyl nucleotide binding"/>
    <property type="evidence" value="ECO:0007669"/>
    <property type="project" value="UniProtKB-ARBA"/>
</dbReference>
<dbReference type="InterPro" id="IPR013154">
    <property type="entry name" value="ADH-like_N"/>
</dbReference>
<dbReference type="Proteomes" id="UP001596434">
    <property type="component" value="Unassembled WGS sequence"/>
</dbReference>
<dbReference type="EMBL" id="JBHTAT010000001">
    <property type="protein sequence ID" value="MFC7256726.1"/>
    <property type="molecule type" value="Genomic_DNA"/>
</dbReference>
<comment type="caution">
    <text evidence="4">The sequence shown here is derived from an EMBL/GenBank/DDBJ whole genome shotgun (WGS) entry which is preliminary data.</text>
</comment>
<evidence type="ECO:0000313" key="4">
    <source>
        <dbReference type="EMBL" id="MFC7256726.1"/>
    </source>
</evidence>
<gene>
    <name evidence="4" type="ORF">ACFQKE_15680</name>
</gene>
<evidence type="ECO:0000259" key="2">
    <source>
        <dbReference type="Pfam" id="PF00107"/>
    </source>
</evidence>
<dbReference type="PANTHER" id="PTHR43401:SF2">
    <property type="entry name" value="L-THREONINE 3-DEHYDROGENASE"/>
    <property type="match status" value="1"/>
</dbReference>
<keyword evidence="5" id="KW-1185">Reference proteome</keyword>
<protein>
    <submittedName>
        <fullName evidence="4">Zinc-binding dehydrogenase</fullName>
    </submittedName>
</protein>
<dbReference type="Pfam" id="PF08240">
    <property type="entry name" value="ADH_N"/>
    <property type="match status" value="1"/>
</dbReference>
<feature type="domain" description="Alcohol dehydrogenase-like N-terminal" evidence="3">
    <location>
        <begin position="35"/>
        <end position="148"/>
    </location>
</feature>
<dbReference type="AlphaFoldDB" id="A0ABD6A261"/>
<dbReference type="GO" id="GO:0043168">
    <property type="term" value="F:anion binding"/>
    <property type="evidence" value="ECO:0007669"/>
    <property type="project" value="UniProtKB-ARBA"/>
</dbReference>
<dbReference type="GO" id="GO:0044281">
    <property type="term" value="P:small molecule metabolic process"/>
    <property type="evidence" value="ECO:0007669"/>
    <property type="project" value="UniProtKB-ARBA"/>
</dbReference>
<accession>A0ABD6A261</accession>
<dbReference type="GO" id="GO:0051262">
    <property type="term" value="P:protein tetramerization"/>
    <property type="evidence" value="ECO:0007669"/>
    <property type="project" value="UniProtKB-ARBA"/>
</dbReference>
<dbReference type="InterPro" id="IPR013149">
    <property type="entry name" value="ADH-like_C"/>
</dbReference>